<protein>
    <submittedName>
        <fullName evidence="10">Methylated-DNA--[protein]-cysteine S-methyltransferase</fullName>
        <ecNumber evidence="10">2.1.1.63</ecNumber>
    </submittedName>
</protein>
<dbReference type="InterPro" id="IPR004026">
    <property type="entry name" value="Ada_DNA_repair_Zn-bd"/>
</dbReference>
<dbReference type="GO" id="GO:0003908">
    <property type="term" value="F:methylated-DNA-[protein]-cysteine S-methyltransferase activity"/>
    <property type="evidence" value="ECO:0007669"/>
    <property type="project" value="UniProtKB-EC"/>
</dbReference>
<dbReference type="InterPro" id="IPR014048">
    <property type="entry name" value="MethylDNA_cys_MeTrfase_DNA-bd"/>
</dbReference>
<keyword evidence="2 10" id="KW-0489">Methyltransferase</keyword>
<name>A0ABT6XDU7_9GAMM</name>
<evidence type="ECO:0000256" key="5">
    <source>
        <dbReference type="ARBA" id="ARBA00023159"/>
    </source>
</evidence>
<proteinExistence type="predicted"/>
<evidence type="ECO:0000256" key="6">
    <source>
        <dbReference type="ARBA" id="ARBA00023204"/>
    </source>
</evidence>
<keyword evidence="4" id="KW-0227">DNA damage</keyword>
<keyword evidence="11" id="KW-1185">Reference proteome</keyword>
<evidence type="ECO:0000256" key="3">
    <source>
        <dbReference type="ARBA" id="ARBA00022679"/>
    </source>
</evidence>
<dbReference type="GO" id="GO:0032259">
    <property type="term" value="P:methylation"/>
    <property type="evidence" value="ECO:0007669"/>
    <property type="project" value="UniProtKB-KW"/>
</dbReference>
<evidence type="ECO:0000313" key="11">
    <source>
        <dbReference type="Proteomes" id="UP001321580"/>
    </source>
</evidence>
<dbReference type="Pfam" id="PF01035">
    <property type="entry name" value="DNA_binding_1"/>
    <property type="match status" value="1"/>
</dbReference>
<dbReference type="InterPro" id="IPR001497">
    <property type="entry name" value="MethylDNA_cys_MeTrfase_AS"/>
</dbReference>
<evidence type="ECO:0000256" key="4">
    <source>
        <dbReference type="ARBA" id="ARBA00022763"/>
    </source>
</evidence>
<comment type="catalytic activity">
    <reaction evidence="1">
        <text>a 4-O-methyl-thymidine in DNA + L-cysteinyl-[protein] = a thymidine in DNA + S-methyl-L-cysteinyl-[protein]</text>
        <dbReference type="Rhea" id="RHEA:53428"/>
        <dbReference type="Rhea" id="RHEA-COMP:10131"/>
        <dbReference type="Rhea" id="RHEA-COMP:10132"/>
        <dbReference type="Rhea" id="RHEA-COMP:13555"/>
        <dbReference type="Rhea" id="RHEA-COMP:13556"/>
        <dbReference type="ChEBI" id="CHEBI:29950"/>
        <dbReference type="ChEBI" id="CHEBI:82612"/>
        <dbReference type="ChEBI" id="CHEBI:137386"/>
        <dbReference type="ChEBI" id="CHEBI:137387"/>
        <dbReference type="EC" id="2.1.1.63"/>
    </reaction>
</comment>
<evidence type="ECO:0000259" key="8">
    <source>
        <dbReference type="Pfam" id="PF01035"/>
    </source>
</evidence>
<dbReference type="SUPFAM" id="SSF46767">
    <property type="entry name" value="Methylated DNA-protein cysteine methyltransferase, C-terminal domain"/>
    <property type="match status" value="1"/>
</dbReference>
<keyword evidence="3 10" id="KW-0808">Transferase</keyword>
<dbReference type="EMBL" id="JASGBI010000001">
    <property type="protein sequence ID" value="MDI9238313.1"/>
    <property type="molecule type" value="Genomic_DNA"/>
</dbReference>
<dbReference type="NCBIfam" id="TIGR00589">
    <property type="entry name" value="ogt"/>
    <property type="match status" value="1"/>
</dbReference>
<dbReference type="Gene3D" id="1.10.10.10">
    <property type="entry name" value="Winged helix-like DNA-binding domain superfamily/Winged helix DNA-binding domain"/>
    <property type="match status" value="1"/>
</dbReference>
<evidence type="ECO:0000259" key="9">
    <source>
        <dbReference type="Pfam" id="PF02805"/>
    </source>
</evidence>
<dbReference type="InterPro" id="IPR036217">
    <property type="entry name" value="MethylDNA_cys_MeTrfase_DNAb"/>
</dbReference>
<dbReference type="Gene3D" id="3.40.10.10">
    <property type="entry name" value="DNA Methylphosphotriester Repair Domain"/>
    <property type="match status" value="1"/>
</dbReference>
<evidence type="ECO:0000256" key="2">
    <source>
        <dbReference type="ARBA" id="ARBA00022603"/>
    </source>
</evidence>
<feature type="domain" description="Ada DNA repair metal-binding" evidence="9">
    <location>
        <begin position="14"/>
        <end position="77"/>
    </location>
</feature>
<dbReference type="EC" id="2.1.1.63" evidence="10"/>
<evidence type="ECO:0000313" key="10">
    <source>
        <dbReference type="EMBL" id="MDI9238313.1"/>
    </source>
</evidence>
<sequence>MNRWSDTPTETDPRWADVQARNAAADGRFVYSVATTGVYCRPSCASRRPLLRNVCFHASPAQAECAGFRACLRCRPDHFANGPSLRFAIGDSSLGRVLVAEGDAGIRAILFGDDDGRLAQALQQSARESRLAIDTGGVHETLAEVIDCIESPHRCLTRPLDLRGTPFQREVWEHLRTIPPGQTVSYGALARALGRPGRARAVAAACAANVLAVAVPCHRVIAGGGALSGYRWGVARKRELLAREARG</sequence>
<comment type="caution">
    <text evidence="10">The sequence shown here is derived from an EMBL/GenBank/DDBJ whole genome shotgun (WGS) entry which is preliminary data.</text>
</comment>
<dbReference type="PANTHER" id="PTHR10815">
    <property type="entry name" value="METHYLATED-DNA--PROTEIN-CYSTEINE METHYLTRANSFERASE"/>
    <property type="match status" value="1"/>
</dbReference>
<accession>A0ABT6XDU7</accession>
<keyword evidence="6" id="KW-0234">DNA repair</keyword>
<dbReference type="Proteomes" id="UP001321580">
    <property type="component" value="Unassembled WGS sequence"/>
</dbReference>
<dbReference type="InterPro" id="IPR035451">
    <property type="entry name" value="Ada-like_dom_sf"/>
</dbReference>
<feature type="domain" description="Methylated-DNA-[protein]-cysteine S-methyltransferase DNA binding" evidence="8">
    <location>
        <begin position="166"/>
        <end position="245"/>
    </location>
</feature>
<dbReference type="PROSITE" id="PS00374">
    <property type="entry name" value="MGMT"/>
    <property type="match status" value="1"/>
</dbReference>
<dbReference type="RefSeq" id="WP_283211782.1">
    <property type="nucleotide sequence ID" value="NZ_JASGBI010000001.1"/>
</dbReference>
<dbReference type="Gene3D" id="3.30.160.70">
    <property type="entry name" value="Methylated DNA-protein cysteine methyltransferase domain"/>
    <property type="match status" value="1"/>
</dbReference>
<evidence type="ECO:0000256" key="7">
    <source>
        <dbReference type="ARBA" id="ARBA00049348"/>
    </source>
</evidence>
<dbReference type="InterPro" id="IPR036631">
    <property type="entry name" value="MGMT_N_sf"/>
</dbReference>
<dbReference type="CDD" id="cd06445">
    <property type="entry name" value="ATase"/>
    <property type="match status" value="1"/>
</dbReference>
<evidence type="ECO:0000256" key="1">
    <source>
        <dbReference type="ARBA" id="ARBA00001286"/>
    </source>
</evidence>
<dbReference type="InterPro" id="IPR036388">
    <property type="entry name" value="WH-like_DNA-bd_sf"/>
</dbReference>
<dbReference type="Pfam" id="PF02805">
    <property type="entry name" value="Ada_Zn_binding"/>
    <property type="match status" value="1"/>
</dbReference>
<organism evidence="10 11">
    <name type="scientific">Lysobacter stagni</name>
    <dbReference type="NCBI Taxonomy" id="3045172"/>
    <lineage>
        <taxon>Bacteria</taxon>
        <taxon>Pseudomonadati</taxon>
        <taxon>Pseudomonadota</taxon>
        <taxon>Gammaproteobacteria</taxon>
        <taxon>Lysobacterales</taxon>
        <taxon>Lysobacteraceae</taxon>
        <taxon>Lysobacter</taxon>
    </lineage>
</organism>
<dbReference type="SUPFAM" id="SSF53155">
    <property type="entry name" value="Methylated DNA-protein cysteine methyltransferase domain"/>
    <property type="match status" value="1"/>
</dbReference>
<dbReference type="PANTHER" id="PTHR10815:SF14">
    <property type="entry name" value="BIFUNCTIONAL TRANSCRIPTIONAL ACTIVATOR_DNA REPAIR ENZYME ADA"/>
    <property type="match status" value="1"/>
</dbReference>
<comment type="catalytic activity">
    <reaction evidence="7">
        <text>a 6-O-methyl-2'-deoxyguanosine in DNA + L-cysteinyl-[protein] = S-methyl-L-cysteinyl-[protein] + a 2'-deoxyguanosine in DNA</text>
        <dbReference type="Rhea" id="RHEA:24000"/>
        <dbReference type="Rhea" id="RHEA-COMP:10131"/>
        <dbReference type="Rhea" id="RHEA-COMP:10132"/>
        <dbReference type="Rhea" id="RHEA-COMP:11367"/>
        <dbReference type="Rhea" id="RHEA-COMP:11368"/>
        <dbReference type="ChEBI" id="CHEBI:29950"/>
        <dbReference type="ChEBI" id="CHEBI:82612"/>
        <dbReference type="ChEBI" id="CHEBI:85445"/>
        <dbReference type="ChEBI" id="CHEBI:85448"/>
        <dbReference type="EC" id="2.1.1.63"/>
    </reaction>
</comment>
<gene>
    <name evidence="10" type="ORF">QLQ15_05230</name>
</gene>
<reference evidence="10 11" key="1">
    <citation type="submission" date="2023-05" db="EMBL/GenBank/DDBJ databases">
        <title>Lysobacter sp. strain LF1 Genome sequencing and assembly.</title>
        <authorList>
            <person name="Jung Y."/>
        </authorList>
    </citation>
    <scope>NUCLEOTIDE SEQUENCE [LARGE SCALE GENOMIC DNA]</scope>
    <source>
        <strain evidence="10 11">LF1</strain>
    </source>
</reference>
<dbReference type="SUPFAM" id="SSF57884">
    <property type="entry name" value="Ada DNA repair protein, N-terminal domain (N-Ada 10)"/>
    <property type="match status" value="1"/>
</dbReference>
<keyword evidence="5" id="KW-0010">Activator</keyword>